<reference evidence="2 3" key="1">
    <citation type="submission" date="2015-10" db="EMBL/GenBank/DDBJ databases">
        <title>Genome sequencing of Penicillium freii.</title>
        <authorList>
            <person name="Nguyen H.D."/>
            <person name="Visagie C.M."/>
            <person name="Seifert K.A."/>
        </authorList>
    </citation>
    <scope>NUCLEOTIDE SEQUENCE [LARGE SCALE GENOMIC DNA]</scope>
    <source>
        <strain evidence="2 3">DAOM 242723</strain>
    </source>
</reference>
<dbReference type="AlphaFoldDB" id="A0A117NQK3"/>
<dbReference type="STRING" id="48697.A0A117NQK3"/>
<proteinExistence type="predicted"/>
<evidence type="ECO:0000313" key="2">
    <source>
        <dbReference type="EMBL" id="KUM64011.1"/>
    </source>
</evidence>
<dbReference type="EMBL" id="LLXE01000058">
    <property type="protein sequence ID" value="KUM64011.1"/>
    <property type="molecule type" value="Genomic_DNA"/>
</dbReference>
<dbReference type="InterPro" id="IPR021047">
    <property type="entry name" value="Mannosyltransferase_CMT1"/>
</dbReference>
<gene>
    <name evidence="2" type="ORF">ACN42_g3069</name>
</gene>
<feature type="transmembrane region" description="Helical" evidence="1">
    <location>
        <begin position="72"/>
        <end position="94"/>
    </location>
</feature>
<dbReference type="PANTHER" id="PTHR34144">
    <property type="entry name" value="CHROMOSOME 8, WHOLE GENOME SHOTGUN SEQUENCE"/>
    <property type="match status" value="1"/>
</dbReference>
<dbReference type="PANTHER" id="PTHR34144:SF8">
    <property type="entry name" value="GLYCOSYLTRANSFERASE FAMILY 69 PROTEIN"/>
    <property type="match status" value="1"/>
</dbReference>
<accession>A0A117NQK3</accession>
<evidence type="ECO:0000256" key="1">
    <source>
        <dbReference type="SAM" id="Phobius"/>
    </source>
</evidence>
<keyword evidence="1" id="KW-0812">Transmembrane</keyword>
<dbReference type="Pfam" id="PF11735">
    <property type="entry name" value="CAP59_mtransfer"/>
    <property type="match status" value="1"/>
</dbReference>
<dbReference type="Proteomes" id="UP000055045">
    <property type="component" value="Unassembled WGS sequence"/>
</dbReference>
<protein>
    <submittedName>
        <fullName evidence="2">Uncharacterized protein</fullName>
    </submittedName>
</protein>
<sequence length="501" mass="56910">MPASLESDGYELDSESLLGRRKRDLRDSEWRHHTFALRWTRKTLTALLTRVFLILAQTLGVLFGFRIRRRGCCFLVQALLSGLLLLICLTALFWPSYTHLPPCYQTLRNRAQRSGFQGRGNIENKKVFIAAVLYDPQGEFASGKWGQTLLQLIELLGEQNVFLSIYENNSGREGENALHALANQVTCDNSIVSEPGLSLGGLPRVAIPGEETRIRRIDYLAEVRNRALQPLQNGNTTYDKLLYLNDVIFDPVEALQLLFCTNTDDNGVAQYRAACAMDFSNAFKFYDTYATRDLQGYEIGLPFYPWFTTAGRAQSRQDVLEGRDAVRVRSCWGGMVAFDAHFFQGLNSVRFRADSEIFWDASECCIIHADIQSAAPISEESKLSGSYINPFVRVAYDEKSHSWLWITRRFERLYPFIHNTLNHLVGLPRYNPRRTEVFGQKVMDTVWVPDDGEGQQGEVRTTQREAGNDGFCGRRGLEVLVEQRMPDQDGFEAIRVPAGLV</sequence>
<comment type="caution">
    <text evidence="2">The sequence shown here is derived from an EMBL/GenBank/DDBJ whole genome shotgun (WGS) entry which is preliminary data.</text>
</comment>
<feature type="transmembrane region" description="Helical" evidence="1">
    <location>
        <begin position="47"/>
        <end position="65"/>
    </location>
</feature>
<keyword evidence="1" id="KW-1133">Transmembrane helix</keyword>
<name>A0A117NQK3_PENFR</name>
<evidence type="ECO:0000313" key="3">
    <source>
        <dbReference type="Proteomes" id="UP000055045"/>
    </source>
</evidence>
<keyword evidence="1" id="KW-0472">Membrane</keyword>
<dbReference type="OrthoDB" id="262547at2759"/>
<keyword evidence="3" id="KW-1185">Reference proteome</keyword>
<organism evidence="2 3">
    <name type="scientific">Penicillium freii</name>
    <dbReference type="NCBI Taxonomy" id="48697"/>
    <lineage>
        <taxon>Eukaryota</taxon>
        <taxon>Fungi</taxon>
        <taxon>Dikarya</taxon>
        <taxon>Ascomycota</taxon>
        <taxon>Pezizomycotina</taxon>
        <taxon>Eurotiomycetes</taxon>
        <taxon>Eurotiomycetidae</taxon>
        <taxon>Eurotiales</taxon>
        <taxon>Aspergillaceae</taxon>
        <taxon>Penicillium</taxon>
    </lineage>
</organism>